<evidence type="ECO:0000313" key="8">
    <source>
        <dbReference type="Proteomes" id="UP001209570"/>
    </source>
</evidence>
<evidence type="ECO:0008006" key="9">
    <source>
        <dbReference type="Google" id="ProtNLM"/>
    </source>
</evidence>
<dbReference type="InterPro" id="IPR033132">
    <property type="entry name" value="GH_1_N_CS"/>
</dbReference>
<dbReference type="InterPro" id="IPR017853">
    <property type="entry name" value="GH"/>
</dbReference>
<comment type="similarity">
    <text evidence="1 4">Belongs to the glycosyl hydrolase 1 family.</text>
</comment>
<dbReference type="PANTHER" id="PTHR10353">
    <property type="entry name" value="GLYCOSYL HYDROLASE"/>
    <property type="match status" value="1"/>
</dbReference>
<keyword evidence="8" id="KW-1185">Reference proteome</keyword>
<gene>
    <name evidence="7" type="ORF">P43SY_002538</name>
</gene>
<dbReference type="EMBL" id="JAKCXM010000001">
    <property type="protein sequence ID" value="KAJ0410206.1"/>
    <property type="molecule type" value="Genomic_DNA"/>
</dbReference>
<evidence type="ECO:0000256" key="1">
    <source>
        <dbReference type="ARBA" id="ARBA00010838"/>
    </source>
</evidence>
<reference evidence="7" key="1">
    <citation type="submission" date="2021-12" db="EMBL/GenBank/DDBJ databases">
        <title>Prjna785345.</title>
        <authorList>
            <person name="Rujirawat T."/>
            <person name="Krajaejun T."/>
        </authorList>
    </citation>
    <scope>NUCLEOTIDE SEQUENCE</scope>
    <source>
        <strain evidence="7">Pi057C3</strain>
    </source>
</reference>
<evidence type="ECO:0000256" key="3">
    <source>
        <dbReference type="ARBA" id="ARBA00023295"/>
    </source>
</evidence>
<dbReference type="PROSITE" id="PS00653">
    <property type="entry name" value="GLYCOSYL_HYDROL_F1_2"/>
    <property type="match status" value="1"/>
</dbReference>
<keyword evidence="5" id="KW-0812">Transmembrane</keyword>
<dbReference type="FunFam" id="3.20.20.80:FF:000099">
    <property type="entry name" value="Lactase-phlorizin hydrolase, putative"/>
    <property type="match status" value="1"/>
</dbReference>
<evidence type="ECO:0000256" key="2">
    <source>
        <dbReference type="ARBA" id="ARBA00022801"/>
    </source>
</evidence>
<feature type="signal peptide" evidence="6">
    <location>
        <begin position="1"/>
        <end position="21"/>
    </location>
</feature>
<dbReference type="GO" id="GO:0005975">
    <property type="term" value="P:carbohydrate metabolic process"/>
    <property type="evidence" value="ECO:0007669"/>
    <property type="project" value="InterPro"/>
</dbReference>
<evidence type="ECO:0000256" key="4">
    <source>
        <dbReference type="RuleBase" id="RU003690"/>
    </source>
</evidence>
<evidence type="ECO:0000256" key="6">
    <source>
        <dbReference type="SAM" id="SignalP"/>
    </source>
</evidence>
<dbReference type="SUPFAM" id="SSF51445">
    <property type="entry name" value="(Trans)glycosidases"/>
    <property type="match status" value="1"/>
</dbReference>
<protein>
    <recommendedName>
        <fullName evidence="9">Glycoside hydrolase</fullName>
    </recommendedName>
</protein>
<evidence type="ECO:0000313" key="7">
    <source>
        <dbReference type="EMBL" id="KAJ0410206.1"/>
    </source>
</evidence>
<dbReference type="Proteomes" id="UP001209570">
    <property type="component" value="Unassembled WGS sequence"/>
</dbReference>
<comment type="caution">
    <text evidence="7">The sequence shown here is derived from an EMBL/GenBank/DDBJ whole genome shotgun (WGS) entry which is preliminary data.</text>
</comment>
<organism evidence="7 8">
    <name type="scientific">Pythium insidiosum</name>
    <name type="common">Pythiosis disease agent</name>
    <dbReference type="NCBI Taxonomy" id="114742"/>
    <lineage>
        <taxon>Eukaryota</taxon>
        <taxon>Sar</taxon>
        <taxon>Stramenopiles</taxon>
        <taxon>Oomycota</taxon>
        <taxon>Peronosporomycetes</taxon>
        <taxon>Pythiales</taxon>
        <taxon>Pythiaceae</taxon>
        <taxon>Pythium</taxon>
    </lineage>
</organism>
<keyword evidence="3" id="KW-0326">Glycosidase</keyword>
<dbReference type="Pfam" id="PF00232">
    <property type="entry name" value="Glyco_hydro_1"/>
    <property type="match status" value="1"/>
</dbReference>
<keyword evidence="6" id="KW-0732">Signal</keyword>
<name>A0AAD5LQZ2_PYTIN</name>
<dbReference type="Gene3D" id="3.20.20.80">
    <property type="entry name" value="Glycosidases"/>
    <property type="match status" value="1"/>
</dbReference>
<evidence type="ECO:0000256" key="5">
    <source>
        <dbReference type="SAM" id="Phobius"/>
    </source>
</evidence>
<dbReference type="PRINTS" id="PR00131">
    <property type="entry name" value="GLHYDRLASE1"/>
</dbReference>
<dbReference type="GO" id="GO:0008422">
    <property type="term" value="F:beta-glucosidase activity"/>
    <property type="evidence" value="ECO:0007669"/>
    <property type="project" value="TreeGrafter"/>
</dbReference>
<sequence>MSQRVALLALLALTLTPYGAAQSVATTNSTHRCFPDQFLFGSATAAYQVEGGWNDTGRTPSIWDDFCRQRAGLECANVADDFLHRYREDIALMVETGLNSFRFSVSWSRAMNWDPDARRMKPNAPGIAFYHAVVDELRRNNIVPIVTLYHWDLPSELHEKLTPQGWLNEDIVTHFVDYADLMFREFGAKVDYWSTFNEPWTFTTQGYGSGNAAPGLKKSRTNAYTVAHNVLLSHGQAVHRFRQLKEEGVIHTNARIGIVLNADFSYPLNATEPLDVAAAERKIQFVLGWFLTPIVSGKYPDIMRERAGDSLPQFTPAEEAVVKGSYDLLMLNHYSSKTVTDCRSPYSKVKCSKQTIGWERDMGVDESRMPPGARPSSTDAHGKRLCTWFTGYPQGYIDTIRWMHKQDPSADILLTENGWCGNETIANEDQLWYYQRYVEQVHLAMAEEKIPIVGYTAWSFVDNYEWGSFKPRFGLYYVNFTSHTGSKTAWTPRPTDLARVPRIAATWYAELAKTKCMPVLPATPAPPPPPPEELPHSTLWSLLSNLLVSSVLAPVVFAAIVAVLVLRRRSALHYTRRANNESTPLLRD</sequence>
<proteinExistence type="inferred from homology"/>
<dbReference type="PANTHER" id="PTHR10353:SF36">
    <property type="entry name" value="LP05116P"/>
    <property type="match status" value="1"/>
</dbReference>
<accession>A0AAD5LQZ2</accession>
<keyword evidence="5" id="KW-0472">Membrane</keyword>
<keyword evidence="5" id="KW-1133">Transmembrane helix</keyword>
<keyword evidence="2" id="KW-0378">Hydrolase</keyword>
<feature type="chain" id="PRO_5042102740" description="Glycoside hydrolase" evidence="6">
    <location>
        <begin position="22"/>
        <end position="588"/>
    </location>
</feature>
<feature type="transmembrane region" description="Helical" evidence="5">
    <location>
        <begin position="539"/>
        <end position="566"/>
    </location>
</feature>
<dbReference type="InterPro" id="IPR001360">
    <property type="entry name" value="Glyco_hydro_1"/>
</dbReference>
<dbReference type="AlphaFoldDB" id="A0AAD5LQZ2"/>